<evidence type="ECO:0000313" key="2">
    <source>
        <dbReference type="Proteomes" id="UP000182517"/>
    </source>
</evidence>
<evidence type="ECO:0000313" key="1">
    <source>
        <dbReference type="EMBL" id="APG26440.1"/>
    </source>
</evidence>
<name>A0A1L3GKL1_9BACT</name>
<accession>A0A1L3GKL1</accession>
<dbReference type="Proteomes" id="UP000182517">
    <property type="component" value="Chromosome"/>
</dbReference>
<proteinExistence type="predicted"/>
<sequence length="373" mass="42908">MNEKLHSCAQWLPHYLWRSLSRTLAGGRTKPRHIYFAICDHFEPYWGKADKGTARKRLQRWLDEYPKIAEKYRDSDGEMLKYSFFYPEEEYQKDDLDALAELCHAGYGEVEVHLHHDNDTSENLRRTLLDYKKRLHEEHGLLSVDKRTGEIAYGFIHGNWALDNSRPDGRWCGVNDEISILQQTGCYGDFTMPSAPSNTQTRKINSIYYAVDDPQRPKSHNWGRNARVGNQEAGLLMVQGPLSPAWHHRKWGLIPRIENSGLAVSTPLSRQRVRSWIDIGVHVQGAPEHVFVKLYAHGTQEKSLEMFFDQGGMSQLLELVQEEGEKSGAKVHFVSAREMVNVVQALEEGMARPEECRNSRFLSHLSHQVRQAG</sequence>
<keyword evidence="2" id="KW-1185">Reference proteome</keyword>
<dbReference type="KEGG" id="pef:A7E78_00300"/>
<dbReference type="AlphaFoldDB" id="A0A1L3GKL1"/>
<protein>
    <submittedName>
        <fullName evidence="1">Uncharacterized protein</fullName>
    </submittedName>
</protein>
<gene>
    <name evidence="1" type="ORF">A7E78_00300</name>
</gene>
<reference evidence="1 2" key="1">
    <citation type="journal article" date="2017" name="Genome Announc.">
        <title>Complete Genome Sequences of Two Acetylene-Fermenting Pelobacter acetylenicus Strains.</title>
        <authorList>
            <person name="Sutton J.M."/>
            <person name="Baesman S.M."/>
            <person name="Fierst J.L."/>
            <person name="Poret-Peterson A.T."/>
            <person name="Oremland R.S."/>
            <person name="Dunlap D.S."/>
            <person name="Akob D.M."/>
        </authorList>
    </citation>
    <scope>NUCLEOTIDE SEQUENCE [LARGE SCALE GENOMIC DNA]</scope>
    <source>
        <strain evidence="1 2">SFB93</strain>
    </source>
</reference>
<dbReference type="EMBL" id="CP015519">
    <property type="protein sequence ID" value="APG26440.1"/>
    <property type="molecule type" value="Genomic_DNA"/>
</dbReference>
<organism evidence="1 2">
    <name type="scientific">Syntrophotalea acetylenivorans</name>
    <dbReference type="NCBI Taxonomy" id="1842532"/>
    <lineage>
        <taxon>Bacteria</taxon>
        <taxon>Pseudomonadati</taxon>
        <taxon>Thermodesulfobacteriota</taxon>
        <taxon>Desulfuromonadia</taxon>
        <taxon>Desulfuromonadales</taxon>
        <taxon>Syntrophotaleaceae</taxon>
        <taxon>Syntrophotalea</taxon>
    </lineage>
</organism>
<dbReference type="RefSeq" id="WP_072282400.1">
    <property type="nucleotide sequence ID" value="NZ_CP015519.1"/>
</dbReference>
<dbReference type="STRING" id="1842532.A7E78_00300"/>